<feature type="compositionally biased region" description="Acidic residues" evidence="2">
    <location>
        <begin position="124"/>
        <end position="134"/>
    </location>
</feature>
<feature type="domain" description="DUF4806" evidence="3">
    <location>
        <begin position="312"/>
        <end position="397"/>
    </location>
</feature>
<dbReference type="PANTHER" id="PTHR34153:SF2">
    <property type="entry name" value="SI:CH211-262H13.3-RELATED"/>
    <property type="match status" value="1"/>
</dbReference>
<dbReference type="RefSeq" id="XP_005755035.1">
    <property type="nucleotide sequence ID" value="XM_005754978.1"/>
</dbReference>
<evidence type="ECO:0000256" key="2">
    <source>
        <dbReference type="SAM" id="MobiDB-lite"/>
    </source>
</evidence>
<sequence>MKCEEEESLNDPQVHNQERNFGLSEDGPEPQIKEEQEEVCTGQEIAKVIVKQESEEIFVWTGKERFRVLDNIWKREEDLHCTGPHTHDIIKLEENGPLKHEDSDSVTVPDEDGFSVHSSGLDSADSDDETDLSEEMYPYYDTDDDYEEEEEEEETEAATTLDGGRRRLRSQRSWPSANKAKRSRSEPLSGDAAAWKSEKDPDNLPHPLPHFLPTRTPASTTLQSASQPTTSNHHDALASYRLLSPLQPNTPTYTTIQPPQQIESALNNENAAFQKLLTMVTELTREVRDLREEFRAFRQSCSNEPVDAGVLPLDLPLHNMDELNNAEATLQLPEANKTMVRRFSLIGGTTLEVRVRRILAYAITNELASGLNWTGRKNKDQTKQKRAFKETVLCKCIF</sequence>
<evidence type="ECO:0000256" key="1">
    <source>
        <dbReference type="SAM" id="Coils"/>
    </source>
</evidence>
<evidence type="ECO:0000313" key="5">
    <source>
        <dbReference type="RefSeq" id="XP_005755035.1"/>
    </source>
</evidence>
<feature type="region of interest" description="Disordered" evidence="2">
    <location>
        <begin position="1"/>
        <end position="39"/>
    </location>
</feature>
<dbReference type="Proteomes" id="UP000695023">
    <property type="component" value="Unplaced"/>
</dbReference>
<evidence type="ECO:0000313" key="4">
    <source>
        <dbReference type="Proteomes" id="UP000695023"/>
    </source>
</evidence>
<feature type="non-terminal residue" evidence="5">
    <location>
        <position position="398"/>
    </location>
</feature>
<evidence type="ECO:0000259" key="3">
    <source>
        <dbReference type="Pfam" id="PF16064"/>
    </source>
</evidence>
<feature type="compositionally biased region" description="Polar residues" evidence="2">
    <location>
        <begin position="216"/>
        <end position="231"/>
    </location>
</feature>
<keyword evidence="1" id="KW-0175">Coiled coil</keyword>
<dbReference type="Pfam" id="PF16064">
    <property type="entry name" value="DUF4806"/>
    <property type="match status" value="1"/>
</dbReference>
<name>A0A9Y3SB38_9CICH</name>
<dbReference type="InterPro" id="IPR032071">
    <property type="entry name" value="DUF4806"/>
</dbReference>
<feature type="coiled-coil region" evidence="1">
    <location>
        <begin position="273"/>
        <end position="300"/>
    </location>
</feature>
<proteinExistence type="predicted"/>
<dbReference type="PANTHER" id="PTHR34153">
    <property type="entry name" value="SI:CH211-262H13.3-RELATED-RELATED"/>
    <property type="match status" value="1"/>
</dbReference>
<dbReference type="GeneID" id="102199552"/>
<reference evidence="5" key="1">
    <citation type="submission" date="2025-08" db="UniProtKB">
        <authorList>
            <consortium name="RefSeq"/>
        </authorList>
    </citation>
    <scope>IDENTIFICATION</scope>
</reference>
<feature type="compositionally biased region" description="Acidic residues" evidence="2">
    <location>
        <begin position="141"/>
        <end position="156"/>
    </location>
</feature>
<feature type="region of interest" description="Disordered" evidence="2">
    <location>
        <begin position="91"/>
        <end position="233"/>
    </location>
</feature>
<gene>
    <name evidence="5" type="primary">LOC102199552</name>
</gene>
<dbReference type="AlphaFoldDB" id="A0A9Y3SB38"/>
<feature type="compositionally biased region" description="Basic and acidic residues" evidence="2">
    <location>
        <begin position="91"/>
        <end position="103"/>
    </location>
</feature>
<organism evidence="4 5">
    <name type="scientific">Pundamilia nyererei</name>
    <dbReference type="NCBI Taxonomy" id="303518"/>
    <lineage>
        <taxon>Eukaryota</taxon>
        <taxon>Metazoa</taxon>
        <taxon>Chordata</taxon>
        <taxon>Craniata</taxon>
        <taxon>Vertebrata</taxon>
        <taxon>Euteleostomi</taxon>
        <taxon>Actinopterygii</taxon>
        <taxon>Neopterygii</taxon>
        <taxon>Teleostei</taxon>
        <taxon>Neoteleostei</taxon>
        <taxon>Acanthomorphata</taxon>
        <taxon>Ovalentaria</taxon>
        <taxon>Cichlomorphae</taxon>
        <taxon>Cichliformes</taxon>
        <taxon>Cichlidae</taxon>
        <taxon>African cichlids</taxon>
        <taxon>Pseudocrenilabrinae</taxon>
        <taxon>Haplochromini</taxon>
        <taxon>Pundamilia</taxon>
    </lineage>
</organism>
<protein>
    <submittedName>
        <fullName evidence="5">Uncharacterized protein LOC102199552</fullName>
    </submittedName>
</protein>
<keyword evidence="4" id="KW-1185">Reference proteome</keyword>
<accession>A0A9Y3SB38</accession>